<dbReference type="RefSeq" id="WP_380537083.1">
    <property type="nucleotide sequence ID" value="NZ_JBHFAB010000011.1"/>
</dbReference>
<gene>
    <name evidence="2" type="ORF">ACEZDE_16835</name>
</gene>
<sequence length="58" mass="5974">MQYLAALTPPAVMAIAFAFMIRALFRNQGGANSAREDAASEALIRAGAPAPAPRAASE</sequence>
<evidence type="ECO:0000313" key="3">
    <source>
        <dbReference type="Proteomes" id="UP001592531"/>
    </source>
</evidence>
<comment type="caution">
    <text evidence="2">The sequence shown here is derived from an EMBL/GenBank/DDBJ whole genome shotgun (WGS) entry which is preliminary data.</text>
</comment>
<keyword evidence="1" id="KW-1133">Transmembrane helix</keyword>
<feature type="transmembrane region" description="Helical" evidence="1">
    <location>
        <begin position="6"/>
        <end position="25"/>
    </location>
</feature>
<proteinExistence type="predicted"/>
<reference evidence="2 3" key="1">
    <citation type="submission" date="2024-09" db="EMBL/GenBank/DDBJ databases">
        <authorList>
            <person name="Lee S.D."/>
        </authorList>
    </citation>
    <scope>NUCLEOTIDE SEQUENCE [LARGE SCALE GENOMIC DNA]</scope>
    <source>
        <strain evidence="2 3">N8-3</strain>
    </source>
</reference>
<organism evidence="2 3">
    <name type="scientific">Streptacidiphilus cavernicola</name>
    <dbReference type="NCBI Taxonomy" id="3342716"/>
    <lineage>
        <taxon>Bacteria</taxon>
        <taxon>Bacillati</taxon>
        <taxon>Actinomycetota</taxon>
        <taxon>Actinomycetes</taxon>
        <taxon>Kitasatosporales</taxon>
        <taxon>Streptomycetaceae</taxon>
        <taxon>Streptacidiphilus</taxon>
    </lineage>
</organism>
<keyword evidence="1" id="KW-0812">Transmembrane</keyword>
<dbReference type="EMBL" id="JBHFAB010000011">
    <property type="protein sequence ID" value="MFC1418290.1"/>
    <property type="molecule type" value="Genomic_DNA"/>
</dbReference>
<evidence type="ECO:0000256" key="1">
    <source>
        <dbReference type="SAM" id="Phobius"/>
    </source>
</evidence>
<accession>A0ABV6VWY7</accession>
<evidence type="ECO:0000313" key="2">
    <source>
        <dbReference type="EMBL" id="MFC1418290.1"/>
    </source>
</evidence>
<name>A0ABV6VWY7_9ACTN</name>
<protein>
    <submittedName>
        <fullName evidence="2">Uncharacterized protein</fullName>
    </submittedName>
</protein>
<keyword evidence="1" id="KW-0472">Membrane</keyword>
<dbReference type="Proteomes" id="UP001592531">
    <property type="component" value="Unassembled WGS sequence"/>
</dbReference>
<keyword evidence="3" id="KW-1185">Reference proteome</keyword>